<protein>
    <submittedName>
        <fullName evidence="2">RloB domain-containing protein</fullName>
    </submittedName>
</protein>
<organism evidence="2 3">
    <name type="scientific">Streptomyces chumphonensis</name>
    <dbReference type="NCBI Taxonomy" id="1214925"/>
    <lineage>
        <taxon>Bacteria</taxon>
        <taxon>Bacillati</taxon>
        <taxon>Actinomycetota</taxon>
        <taxon>Actinomycetes</taxon>
        <taxon>Kitasatosporales</taxon>
        <taxon>Streptomycetaceae</taxon>
        <taxon>Streptomyces</taxon>
    </lineage>
</organism>
<keyword evidence="3" id="KW-1185">Reference proteome</keyword>
<name>A0A927EZG8_9ACTN</name>
<gene>
    <name evidence="2" type="ORF">IF129_14875</name>
</gene>
<evidence type="ECO:0000313" key="2">
    <source>
        <dbReference type="EMBL" id="MBD3932830.1"/>
    </source>
</evidence>
<comment type="caution">
    <text evidence="2">The sequence shown here is derived from an EMBL/GenBank/DDBJ whole genome shotgun (WGS) entry which is preliminary data.</text>
</comment>
<evidence type="ECO:0000313" key="3">
    <source>
        <dbReference type="Proteomes" id="UP000632289"/>
    </source>
</evidence>
<reference evidence="2" key="1">
    <citation type="submission" date="2020-09" db="EMBL/GenBank/DDBJ databases">
        <title>Secondary metabolite and genome analysis of marine Streptomyces chumphonensis KK1-2T.</title>
        <authorList>
            <person name="Phongsopitanun W."/>
            <person name="Kanchanasin P."/>
            <person name="Pittayakhajonwut P."/>
            <person name="Suwanborirux K."/>
            <person name="Tanasupawat S."/>
        </authorList>
    </citation>
    <scope>NUCLEOTIDE SEQUENCE</scope>
    <source>
        <strain evidence="2">KK1-2</strain>
    </source>
</reference>
<accession>A0A927EZG8</accession>
<dbReference type="Proteomes" id="UP000632289">
    <property type="component" value="Unassembled WGS sequence"/>
</dbReference>
<proteinExistence type="predicted"/>
<evidence type="ECO:0000256" key="1">
    <source>
        <dbReference type="SAM" id="MobiDB-lite"/>
    </source>
</evidence>
<dbReference type="Pfam" id="PF13707">
    <property type="entry name" value="RloB"/>
    <property type="match status" value="1"/>
</dbReference>
<feature type="region of interest" description="Disordered" evidence="1">
    <location>
        <begin position="129"/>
        <end position="154"/>
    </location>
</feature>
<feature type="compositionally biased region" description="Basic and acidic residues" evidence="1">
    <location>
        <begin position="129"/>
        <end position="143"/>
    </location>
</feature>
<sequence>MATEGEKTERDYIALLNTHYGEREGQKFRLKHCNAGRGLRPTETVAHVIATAAGPDDEKWALFDRDSEDQRDDDIPEAMRNAAEAGVQVVLSHPSFELWLLLHFQPFTSQEGGRSGTVLDRLRTHRDAKGFQDYDQQSGDRGKGLGGQRGESLVGRERAAVRNARKLVSLCPYGDCSPKNADFTPIPGLRPETSQVWRLRSGHAASCDPLKRDPSSDVWRLLATLGIGAEEQQKG</sequence>
<dbReference type="RefSeq" id="WP_191210139.1">
    <property type="nucleotide sequence ID" value="NZ_JACXYU010000007.1"/>
</dbReference>
<dbReference type="InterPro" id="IPR025591">
    <property type="entry name" value="RloB"/>
</dbReference>
<dbReference type="AlphaFoldDB" id="A0A927EZG8"/>
<dbReference type="EMBL" id="JACXYU010000007">
    <property type="protein sequence ID" value="MBD3932830.1"/>
    <property type="molecule type" value="Genomic_DNA"/>
</dbReference>